<evidence type="ECO:0000256" key="5">
    <source>
        <dbReference type="ARBA" id="ARBA00022777"/>
    </source>
</evidence>
<sequence length="326" mass="35223">MPTQLPLLFALHGSEDYAARVARHLGLPLAAHEEREFEDGEHKSRALEAVEGRQAVVFHGLHGDDRHSANDKLCRLLFFCAALKDAGARRVQVVAPYLCYARKDRRTKFQDPIITRYVAGLLESCGVDRLTTLEVHNVAAFDNAFRIPSRNLEAAALFAAHFAPRLGAAEVVAVSPDAGGAKRAEQFRQELEARIGRPVGSAFMEKYRSDDRISGSLLVGEVRGKVAIVVDDLISTGGTLLRAGQACQAAGATRLFAAAAHGLFTGGTELLDSPVFERVVLCDSVPPFRLPAELAAQRLEILDSTADMAALLAADYRLSPMAELPA</sequence>
<dbReference type="SUPFAM" id="SSF53271">
    <property type="entry name" value="PRTase-like"/>
    <property type="match status" value="2"/>
</dbReference>
<proteinExistence type="predicted"/>
<dbReference type="AlphaFoldDB" id="A0A1H6Y8V2"/>
<dbReference type="STRING" id="170623.SAMN04244579_04105"/>
<dbReference type="Pfam" id="PF13793">
    <property type="entry name" value="Pribosyltran_N"/>
    <property type="match status" value="1"/>
</dbReference>
<dbReference type="RefSeq" id="WP_090902505.1">
    <property type="nucleotide sequence ID" value="NZ_FNYO01000081.1"/>
</dbReference>
<keyword evidence="2" id="KW-0808">Transferase</keyword>
<protein>
    <recommendedName>
        <fullName evidence="1">ribose-phosphate diphosphokinase</fullName>
        <ecNumber evidence="1">2.7.6.1</ecNumber>
    </recommendedName>
</protein>
<comment type="catalytic activity">
    <reaction evidence="7">
        <text>D-ribose 5-phosphate + ATP = 5-phospho-alpha-D-ribose 1-diphosphate + AMP + H(+)</text>
        <dbReference type="Rhea" id="RHEA:15609"/>
        <dbReference type="ChEBI" id="CHEBI:15378"/>
        <dbReference type="ChEBI" id="CHEBI:30616"/>
        <dbReference type="ChEBI" id="CHEBI:58017"/>
        <dbReference type="ChEBI" id="CHEBI:78346"/>
        <dbReference type="ChEBI" id="CHEBI:456215"/>
        <dbReference type="EC" id="2.7.6.1"/>
    </reaction>
</comment>
<dbReference type="Gene3D" id="3.40.50.2020">
    <property type="match status" value="2"/>
</dbReference>
<evidence type="ECO:0000259" key="8">
    <source>
        <dbReference type="Pfam" id="PF13793"/>
    </source>
</evidence>
<gene>
    <name evidence="9" type="ORF">SAMN04244579_04105</name>
</gene>
<dbReference type="GO" id="GO:0005524">
    <property type="term" value="F:ATP binding"/>
    <property type="evidence" value="ECO:0007669"/>
    <property type="project" value="UniProtKB-KW"/>
</dbReference>
<dbReference type="PANTHER" id="PTHR10210:SF32">
    <property type="entry name" value="RIBOSE-PHOSPHATE PYROPHOSPHOKINASE 2"/>
    <property type="match status" value="1"/>
</dbReference>
<dbReference type="Proteomes" id="UP000199005">
    <property type="component" value="Unassembled WGS sequence"/>
</dbReference>
<organism evidence="9 10">
    <name type="scientific">Azotobacter beijerinckii</name>
    <dbReference type="NCBI Taxonomy" id="170623"/>
    <lineage>
        <taxon>Bacteria</taxon>
        <taxon>Pseudomonadati</taxon>
        <taxon>Pseudomonadota</taxon>
        <taxon>Gammaproteobacteria</taxon>
        <taxon>Pseudomonadales</taxon>
        <taxon>Pseudomonadaceae</taxon>
        <taxon>Azotobacter</taxon>
    </lineage>
</organism>
<evidence type="ECO:0000256" key="2">
    <source>
        <dbReference type="ARBA" id="ARBA00022679"/>
    </source>
</evidence>
<evidence type="ECO:0000256" key="3">
    <source>
        <dbReference type="ARBA" id="ARBA00022727"/>
    </source>
</evidence>
<keyword evidence="5 9" id="KW-0418">Kinase</keyword>
<evidence type="ECO:0000313" key="9">
    <source>
        <dbReference type="EMBL" id="SEJ36906.1"/>
    </source>
</evidence>
<dbReference type="Pfam" id="PF14572">
    <property type="entry name" value="Pribosyl_synth"/>
    <property type="match status" value="1"/>
</dbReference>
<evidence type="ECO:0000256" key="6">
    <source>
        <dbReference type="ARBA" id="ARBA00022840"/>
    </source>
</evidence>
<feature type="domain" description="Ribose-phosphate pyrophosphokinase N-terminal" evidence="8">
    <location>
        <begin position="8"/>
        <end position="126"/>
    </location>
</feature>
<dbReference type="GO" id="GO:0000287">
    <property type="term" value="F:magnesium ion binding"/>
    <property type="evidence" value="ECO:0007669"/>
    <property type="project" value="InterPro"/>
</dbReference>
<dbReference type="GO" id="GO:0016301">
    <property type="term" value="F:kinase activity"/>
    <property type="evidence" value="ECO:0007669"/>
    <property type="project" value="UniProtKB-KW"/>
</dbReference>
<evidence type="ECO:0000256" key="1">
    <source>
        <dbReference type="ARBA" id="ARBA00013247"/>
    </source>
</evidence>
<dbReference type="GO" id="GO:0006164">
    <property type="term" value="P:purine nucleotide biosynthetic process"/>
    <property type="evidence" value="ECO:0007669"/>
    <property type="project" value="TreeGrafter"/>
</dbReference>
<dbReference type="InterPro" id="IPR000836">
    <property type="entry name" value="PRTase_dom"/>
</dbReference>
<dbReference type="FunFam" id="3.40.50.2020:FF:000014">
    <property type="entry name" value="Ribose-phosphate pyrophosphokinase 1"/>
    <property type="match status" value="1"/>
</dbReference>
<dbReference type="GO" id="GO:0002189">
    <property type="term" value="C:ribose phosphate diphosphokinase complex"/>
    <property type="evidence" value="ECO:0007669"/>
    <property type="project" value="TreeGrafter"/>
</dbReference>
<dbReference type="EMBL" id="FNYO01000081">
    <property type="protein sequence ID" value="SEJ36906.1"/>
    <property type="molecule type" value="Genomic_DNA"/>
</dbReference>
<evidence type="ECO:0000256" key="7">
    <source>
        <dbReference type="ARBA" id="ARBA00049535"/>
    </source>
</evidence>
<dbReference type="PANTHER" id="PTHR10210">
    <property type="entry name" value="RIBOSE-PHOSPHATE DIPHOSPHOKINASE FAMILY MEMBER"/>
    <property type="match status" value="1"/>
</dbReference>
<dbReference type="CDD" id="cd06223">
    <property type="entry name" value="PRTases_typeI"/>
    <property type="match status" value="1"/>
</dbReference>
<dbReference type="InterPro" id="IPR005946">
    <property type="entry name" value="Rib-P_diPkinase"/>
</dbReference>
<dbReference type="GO" id="GO:0004749">
    <property type="term" value="F:ribose phosphate diphosphokinase activity"/>
    <property type="evidence" value="ECO:0007669"/>
    <property type="project" value="UniProtKB-EC"/>
</dbReference>
<dbReference type="GO" id="GO:0006015">
    <property type="term" value="P:5-phosphoribose 1-diphosphate biosynthetic process"/>
    <property type="evidence" value="ECO:0007669"/>
    <property type="project" value="TreeGrafter"/>
</dbReference>
<keyword evidence="6" id="KW-0067">ATP-binding</keyword>
<dbReference type="NCBIfam" id="TIGR01251">
    <property type="entry name" value="ribP_PPkin"/>
    <property type="match status" value="1"/>
</dbReference>
<dbReference type="InterPro" id="IPR029099">
    <property type="entry name" value="Pribosyltran_N"/>
</dbReference>
<dbReference type="GO" id="GO:0005737">
    <property type="term" value="C:cytoplasm"/>
    <property type="evidence" value="ECO:0007669"/>
    <property type="project" value="TreeGrafter"/>
</dbReference>
<reference evidence="9 10" key="1">
    <citation type="submission" date="2016-10" db="EMBL/GenBank/DDBJ databases">
        <authorList>
            <person name="de Groot N.N."/>
        </authorList>
    </citation>
    <scope>NUCLEOTIDE SEQUENCE [LARGE SCALE GENOMIC DNA]</scope>
    <source>
        <strain evidence="9 10">DSM 1041</strain>
    </source>
</reference>
<dbReference type="SMART" id="SM01400">
    <property type="entry name" value="Pribosyltran_N"/>
    <property type="match status" value="1"/>
</dbReference>
<dbReference type="EC" id="2.7.6.1" evidence="1"/>
<name>A0A1H6Y8V2_9GAMM</name>
<evidence type="ECO:0000313" key="10">
    <source>
        <dbReference type="Proteomes" id="UP000199005"/>
    </source>
</evidence>
<dbReference type="InterPro" id="IPR029057">
    <property type="entry name" value="PRTase-like"/>
</dbReference>
<evidence type="ECO:0000256" key="4">
    <source>
        <dbReference type="ARBA" id="ARBA00022741"/>
    </source>
</evidence>
<accession>A0A1H6Y8V2</accession>
<keyword evidence="3" id="KW-0545">Nucleotide biosynthesis</keyword>
<keyword evidence="4" id="KW-0547">Nucleotide-binding</keyword>